<proteinExistence type="predicted"/>
<organism evidence="2 3">
    <name type="scientific">Coemansia erecta</name>
    <dbReference type="NCBI Taxonomy" id="147472"/>
    <lineage>
        <taxon>Eukaryota</taxon>
        <taxon>Fungi</taxon>
        <taxon>Fungi incertae sedis</taxon>
        <taxon>Zoopagomycota</taxon>
        <taxon>Kickxellomycotina</taxon>
        <taxon>Kickxellomycetes</taxon>
        <taxon>Kickxellales</taxon>
        <taxon>Kickxellaceae</taxon>
        <taxon>Coemansia</taxon>
    </lineage>
</organism>
<dbReference type="Proteomes" id="UP001149813">
    <property type="component" value="Unassembled WGS sequence"/>
</dbReference>
<dbReference type="EMBL" id="JANBOJ010001046">
    <property type="protein sequence ID" value="KAJ1718293.1"/>
    <property type="molecule type" value="Genomic_DNA"/>
</dbReference>
<feature type="compositionally biased region" description="Polar residues" evidence="1">
    <location>
        <begin position="97"/>
        <end position="109"/>
    </location>
</feature>
<feature type="compositionally biased region" description="Basic and acidic residues" evidence="1">
    <location>
        <begin position="7"/>
        <end position="31"/>
    </location>
</feature>
<comment type="caution">
    <text evidence="2">The sequence shown here is derived from an EMBL/GenBank/DDBJ whole genome shotgun (WGS) entry which is preliminary data.</text>
</comment>
<name>A0A9W7XT92_9FUNG</name>
<gene>
    <name evidence="2" type="ORF">LPJ53_006585</name>
</gene>
<feature type="region of interest" description="Disordered" evidence="1">
    <location>
        <begin position="232"/>
        <end position="329"/>
    </location>
</feature>
<evidence type="ECO:0000313" key="2">
    <source>
        <dbReference type="EMBL" id="KAJ1718293.1"/>
    </source>
</evidence>
<feature type="compositionally biased region" description="Pro residues" evidence="1">
    <location>
        <begin position="301"/>
        <end position="311"/>
    </location>
</feature>
<protein>
    <submittedName>
        <fullName evidence="2">Uncharacterized protein</fullName>
    </submittedName>
</protein>
<feature type="compositionally biased region" description="Low complexity" evidence="1">
    <location>
        <begin position="124"/>
        <end position="140"/>
    </location>
</feature>
<reference evidence="2" key="1">
    <citation type="submission" date="2022-07" db="EMBL/GenBank/DDBJ databases">
        <title>Phylogenomic reconstructions and comparative analyses of Kickxellomycotina fungi.</title>
        <authorList>
            <person name="Reynolds N.K."/>
            <person name="Stajich J.E."/>
            <person name="Barry K."/>
            <person name="Grigoriev I.V."/>
            <person name="Crous P."/>
            <person name="Smith M.E."/>
        </authorList>
    </citation>
    <scope>NUCLEOTIDE SEQUENCE</scope>
    <source>
        <strain evidence="2">NBRC 32514</strain>
    </source>
</reference>
<feature type="compositionally biased region" description="Low complexity" evidence="1">
    <location>
        <begin position="266"/>
        <end position="280"/>
    </location>
</feature>
<feature type="non-terminal residue" evidence="2">
    <location>
        <position position="381"/>
    </location>
</feature>
<feature type="compositionally biased region" description="Acidic residues" evidence="1">
    <location>
        <begin position="253"/>
        <end position="262"/>
    </location>
</feature>
<keyword evidence="3" id="KW-1185">Reference proteome</keyword>
<accession>A0A9W7XT92</accession>
<evidence type="ECO:0000256" key="1">
    <source>
        <dbReference type="SAM" id="MobiDB-lite"/>
    </source>
</evidence>
<feature type="region of interest" description="Disordered" evidence="1">
    <location>
        <begin position="1"/>
        <end position="158"/>
    </location>
</feature>
<sequence length="381" mass="39800">MEQAHAVAKEDSTERDSDFRVDREPDLKKAIEAMTAKDTASPGRSHANADLHDQIVAKVRSSDVPVNQVAGHKDDDEDSDSGSTSSDEPLAQWAETVASNASSHQASGGPNSGGELVAAKTPVLAEAPALAEESDSASADGSMSVDEDVLAEGTVPEQVSYSSDEEILAKSLVSATIPIPAGRIITEESAPVEASMPVDGVVQAERAVPMEVSHSYDEEILVEGSVSAKASVSASVSEDKAVLDEVSTADEAPMSDEDDVAMDEGSVSAEASVSVSVEKSVSYDEKIMAEGSIPAKEPAPDHTPPALPKTPEPTDDASSGKQKKRIAPTLLTSLVPAHSEGNLVERERTGLSLVLPAQQMPASEAREVIRQAFGAGRGWRR</sequence>
<dbReference type="AlphaFoldDB" id="A0A9W7XT92"/>
<evidence type="ECO:0000313" key="3">
    <source>
        <dbReference type="Proteomes" id="UP001149813"/>
    </source>
</evidence>